<dbReference type="AlphaFoldDB" id="A0A0L6V7Y5"/>
<comment type="caution">
    <text evidence="1">The sequence shown here is derived from an EMBL/GenBank/DDBJ whole genome shotgun (WGS) entry which is preliminary data.</text>
</comment>
<organism evidence="1 2">
    <name type="scientific">Puccinia sorghi</name>
    <dbReference type="NCBI Taxonomy" id="27349"/>
    <lineage>
        <taxon>Eukaryota</taxon>
        <taxon>Fungi</taxon>
        <taxon>Dikarya</taxon>
        <taxon>Basidiomycota</taxon>
        <taxon>Pucciniomycotina</taxon>
        <taxon>Pucciniomycetes</taxon>
        <taxon>Pucciniales</taxon>
        <taxon>Pucciniaceae</taxon>
        <taxon>Puccinia</taxon>
    </lineage>
</organism>
<evidence type="ECO:0000313" key="1">
    <source>
        <dbReference type="EMBL" id="KNZ56901.1"/>
    </source>
</evidence>
<name>A0A0L6V7Y5_9BASI</name>
<accession>A0A0L6V7Y5</accession>
<protein>
    <submittedName>
        <fullName evidence="1">Uncharacterized protein</fullName>
    </submittedName>
</protein>
<proteinExistence type="predicted"/>
<sequence length="197" mass="22732">MDDSSRLRPIFIEPQSIVALESFNHILYRPSETMIQSLMAAFLTALHQHSSPHHCPKSDLLKNNPLFILLLTKRIIIHSDTSLPYQPTKNQLEFTFQDIFLPAFLKIRLQHITNQSDSLAKQFIICLSTLATRILRSYHSRIDPIHQILLSVHHLISLQPPQLLSTFDHLSAVQNILTSLQKSRSIHSIFLLEQVRF</sequence>
<keyword evidence="2" id="KW-1185">Reference proteome</keyword>
<dbReference type="EMBL" id="LAVV01007158">
    <property type="protein sequence ID" value="KNZ56901.1"/>
    <property type="molecule type" value="Genomic_DNA"/>
</dbReference>
<dbReference type="OrthoDB" id="2502051at2759"/>
<gene>
    <name evidence="1" type="ORF">VP01_228g4</name>
</gene>
<evidence type="ECO:0000313" key="2">
    <source>
        <dbReference type="Proteomes" id="UP000037035"/>
    </source>
</evidence>
<dbReference type="VEuPathDB" id="FungiDB:VP01_228g4"/>
<dbReference type="Proteomes" id="UP000037035">
    <property type="component" value="Unassembled WGS sequence"/>
</dbReference>
<reference evidence="1 2" key="1">
    <citation type="submission" date="2015-08" db="EMBL/GenBank/DDBJ databases">
        <title>Next Generation Sequencing and Analysis of the Genome of Puccinia sorghi L Schw, the Causal Agent of Maize Common Rust.</title>
        <authorList>
            <person name="Rochi L."/>
            <person name="Burguener G."/>
            <person name="Darino M."/>
            <person name="Turjanski A."/>
            <person name="Kreff E."/>
            <person name="Dieguez M.J."/>
            <person name="Sacco F."/>
        </authorList>
    </citation>
    <scope>NUCLEOTIDE SEQUENCE [LARGE SCALE GENOMIC DNA]</scope>
    <source>
        <strain evidence="1 2">RO10H11247</strain>
    </source>
</reference>